<organism evidence="4 5">
    <name type="scientific">Porites evermanni</name>
    <dbReference type="NCBI Taxonomy" id="104178"/>
    <lineage>
        <taxon>Eukaryota</taxon>
        <taxon>Metazoa</taxon>
        <taxon>Cnidaria</taxon>
        <taxon>Anthozoa</taxon>
        <taxon>Hexacorallia</taxon>
        <taxon>Scleractinia</taxon>
        <taxon>Fungiina</taxon>
        <taxon>Poritidae</taxon>
        <taxon>Porites</taxon>
    </lineage>
</organism>
<dbReference type="InterPro" id="IPR051173">
    <property type="entry name" value="Ca_channel_alpha-2/delta"/>
</dbReference>
<feature type="compositionally biased region" description="Pro residues" evidence="1">
    <location>
        <begin position="1015"/>
        <end position="1032"/>
    </location>
</feature>
<dbReference type="InterPro" id="IPR029151">
    <property type="entry name" value="Sensor-like_sf"/>
</dbReference>
<keyword evidence="2" id="KW-0472">Membrane</keyword>
<dbReference type="SMART" id="SM00327">
    <property type="entry name" value="VWA"/>
    <property type="match status" value="1"/>
</dbReference>
<dbReference type="Gene3D" id="3.30.450.20">
    <property type="entry name" value="PAS domain"/>
    <property type="match status" value="1"/>
</dbReference>
<sequence length="1081" mass="120132">ILNFQDAFDSLQFIERPVNGSTAIPILAASIANKFKERFKVVRELKLAVESSWPASPERTPTECCQVKNSGQSEYDSRFRSKVDLSRICVKVSKNAPASPTHVADSVVEKMKKISQDYPVLKWQYFASEQGVLSNFPAWEDTADCGSYDPRFRPFYVETATPEPKDVVLVIDHIIDHSGSMSGSRMIVAKEAAKTVLRTMNPRDRIGIVKFNGQASTPVEYDGDGRGCHSQRLADATPINIKYLEEYVESIYANGGTDYSKAFIKAFDLFNGTSGISGSSRKKVIIFLTDGRPNDSEETILQTIKTKNAELNNEVVIMTYGMLANLLILRYIAEQEGLGVTKPSDVTAGKFTYVSNTNTLRNDMATYYDFFSSKTIRNEPIISIPYVDAFGLGKKRYACSLQVYNVELLTYHRTPLNFVKFIVKSYFDTLLRYVLSVAFCGAVVSVKVMDQNFNDTRKYVLNGRDGEADGGREGGNLTFALSSLPLAFPHSVRKCILLNKFSSNELHVNFKFLYHRLDLVRPDEPCAHFSRYAAKGTTVVKFGAEAFTDPYTYLGLDEAVSRVKSYKSYMTSSSAINPGFKPGIRDTVLVSSMVDDIWLREKAEYTKYLVWRYFGTANGVFRITPGTLIAKSYDPTKRPWYHAALRNTGRVSLSTPYIDAFGSGVVITASHTIYRGEATHKHSANDQVIGVMGADFPLSYFHKLLTDTFPSCKDGNYECFVLDGAGFLVMHKDFLSPDIKAKDLEYVHITAKEKEIAEDLLQKGHLVKKKCRHLEKIHTENFYELSIPFQGLNTLTTGQRCRQYQLAKVGGSNAFLGIKKRDDSCPFGKCITCGTNRECSNPPVSSCECPCISRLDFHYCRNEFPASNVPICPVPAPVVPSEQVKDPSIKGLQKCFDPQCDKKLNSDSCDGIVGCYWCVRDKNEAPLNNKYCADINSCYGGKEGTRAPGSTNIPKDKDGKAEVSNKSGMSAGTIAGIVLGVIGFIVVIILIVVKLFKRERIPKTTARTGCIGRGVPPPAPSSVVHSPPPQPYKVPYASEPGTSMQLTGIPPRYESPPPSYGENQPSAPPYNPYYKQSFRYK</sequence>
<keyword evidence="5" id="KW-1185">Reference proteome</keyword>
<dbReference type="PANTHER" id="PTHR10166">
    <property type="entry name" value="VOLTAGE-DEPENDENT CALCIUM CHANNEL SUBUNIT ALPHA-2/DELTA-RELATED"/>
    <property type="match status" value="1"/>
</dbReference>
<evidence type="ECO:0000256" key="2">
    <source>
        <dbReference type="SAM" id="Phobius"/>
    </source>
</evidence>
<proteinExistence type="predicted"/>
<evidence type="ECO:0000313" key="4">
    <source>
        <dbReference type="EMBL" id="CAH3153328.1"/>
    </source>
</evidence>
<feature type="non-terminal residue" evidence="4">
    <location>
        <position position="1"/>
    </location>
</feature>
<dbReference type="Gene3D" id="3.40.50.410">
    <property type="entry name" value="von Willebrand factor, type A domain"/>
    <property type="match status" value="1"/>
</dbReference>
<dbReference type="Pfam" id="PF22673">
    <property type="entry name" value="MCP-like_PDC_1"/>
    <property type="match status" value="1"/>
</dbReference>
<gene>
    <name evidence="4" type="ORF">PEVE_00001070</name>
</gene>
<evidence type="ECO:0000256" key="1">
    <source>
        <dbReference type="SAM" id="MobiDB-lite"/>
    </source>
</evidence>
<dbReference type="EMBL" id="CALNXI010001054">
    <property type="protein sequence ID" value="CAH3153328.1"/>
    <property type="molecule type" value="Genomic_DNA"/>
</dbReference>
<accession>A0ABN8PY95</accession>
<dbReference type="CDD" id="cd12913">
    <property type="entry name" value="PDC1_MCP_like"/>
    <property type="match status" value="1"/>
</dbReference>
<evidence type="ECO:0000259" key="3">
    <source>
        <dbReference type="PROSITE" id="PS50234"/>
    </source>
</evidence>
<protein>
    <recommendedName>
        <fullName evidence="3">VWFA domain-containing protein</fullName>
    </recommendedName>
</protein>
<evidence type="ECO:0000313" key="5">
    <source>
        <dbReference type="Proteomes" id="UP001159427"/>
    </source>
</evidence>
<keyword evidence="2" id="KW-1133">Transmembrane helix</keyword>
<dbReference type="SUPFAM" id="SSF103190">
    <property type="entry name" value="Sensory domain-like"/>
    <property type="match status" value="1"/>
</dbReference>
<dbReference type="InterPro" id="IPR002035">
    <property type="entry name" value="VWF_A"/>
</dbReference>
<comment type="caution">
    <text evidence="4">The sequence shown here is derived from an EMBL/GenBank/DDBJ whole genome shotgun (WGS) entry which is preliminary data.</text>
</comment>
<dbReference type="SUPFAM" id="SSF53300">
    <property type="entry name" value="vWA-like"/>
    <property type="match status" value="1"/>
</dbReference>
<keyword evidence="2" id="KW-0812">Transmembrane</keyword>
<feature type="region of interest" description="Disordered" evidence="1">
    <location>
        <begin position="1007"/>
        <end position="1081"/>
    </location>
</feature>
<reference evidence="4 5" key="1">
    <citation type="submission" date="2022-05" db="EMBL/GenBank/DDBJ databases">
        <authorList>
            <consortium name="Genoscope - CEA"/>
            <person name="William W."/>
        </authorList>
    </citation>
    <scope>NUCLEOTIDE SEQUENCE [LARGE SCALE GENOMIC DNA]</scope>
</reference>
<dbReference type="PROSITE" id="PS50234">
    <property type="entry name" value="VWFA"/>
    <property type="match status" value="1"/>
</dbReference>
<dbReference type="PANTHER" id="PTHR10166:SF66">
    <property type="entry name" value="VWFA AND CACHE DOMAIN-CONTAINING PROTEIN CG16868"/>
    <property type="match status" value="1"/>
</dbReference>
<dbReference type="InterPro" id="IPR036465">
    <property type="entry name" value="vWFA_dom_sf"/>
</dbReference>
<dbReference type="Proteomes" id="UP001159427">
    <property type="component" value="Unassembled WGS sequence"/>
</dbReference>
<feature type="transmembrane region" description="Helical" evidence="2">
    <location>
        <begin position="974"/>
        <end position="993"/>
    </location>
</feature>
<feature type="domain" description="VWFA" evidence="3">
    <location>
        <begin position="170"/>
        <end position="371"/>
    </location>
</feature>
<name>A0ABN8PY95_9CNID</name>
<dbReference type="Pfam" id="PF13519">
    <property type="entry name" value="VWA_2"/>
    <property type="match status" value="1"/>
</dbReference>